<dbReference type="EMBL" id="BPLR01003802">
    <property type="protein sequence ID" value="GIX88844.1"/>
    <property type="molecule type" value="Genomic_DNA"/>
</dbReference>
<dbReference type="Proteomes" id="UP001054945">
    <property type="component" value="Unassembled WGS sequence"/>
</dbReference>
<name>A0AAV4NYY6_CAEEX</name>
<evidence type="ECO:0000313" key="1">
    <source>
        <dbReference type="EMBL" id="GIX88844.1"/>
    </source>
</evidence>
<dbReference type="AlphaFoldDB" id="A0AAV4NYY6"/>
<proteinExistence type="predicted"/>
<reference evidence="1 2" key="1">
    <citation type="submission" date="2021-06" db="EMBL/GenBank/DDBJ databases">
        <title>Caerostris extrusa draft genome.</title>
        <authorList>
            <person name="Kono N."/>
            <person name="Arakawa K."/>
        </authorList>
    </citation>
    <scope>NUCLEOTIDE SEQUENCE [LARGE SCALE GENOMIC DNA]</scope>
</reference>
<sequence length="133" mass="15242">MTSHFLGHSLLTRKGRFREKHHCTFESAEQCWVKVCLLGTADSFHMENLKSDPGFRENSPINLAAVIGMTFTVCNRVKNRKRTTATCRQPLGDAVFVQTILKQQKINQELIWERLFGWLLTTKNGFLDGAKML</sequence>
<accession>A0AAV4NYY6</accession>
<protein>
    <submittedName>
        <fullName evidence="1">Uncharacterized protein</fullName>
    </submittedName>
</protein>
<evidence type="ECO:0000313" key="2">
    <source>
        <dbReference type="Proteomes" id="UP001054945"/>
    </source>
</evidence>
<comment type="caution">
    <text evidence="1">The sequence shown here is derived from an EMBL/GenBank/DDBJ whole genome shotgun (WGS) entry which is preliminary data.</text>
</comment>
<organism evidence="1 2">
    <name type="scientific">Caerostris extrusa</name>
    <name type="common">Bark spider</name>
    <name type="synonym">Caerostris bankana</name>
    <dbReference type="NCBI Taxonomy" id="172846"/>
    <lineage>
        <taxon>Eukaryota</taxon>
        <taxon>Metazoa</taxon>
        <taxon>Ecdysozoa</taxon>
        <taxon>Arthropoda</taxon>
        <taxon>Chelicerata</taxon>
        <taxon>Arachnida</taxon>
        <taxon>Araneae</taxon>
        <taxon>Araneomorphae</taxon>
        <taxon>Entelegynae</taxon>
        <taxon>Araneoidea</taxon>
        <taxon>Araneidae</taxon>
        <taxon>Caerostris</taxon>
    </lineage>
</organism>
<keyword evidence="2" id="KW-1185">Reference proteome</keyword>
<gene>
    <name evidence="1" type="ORF">CEXT_305041</name>
</gene>